<evidence type="ECO:0000313" key="9">
    <source>
        <dbReference type="Proteomes" id="UP000267096"/>
    </source>
</evidence>
<evidence type="ECO:0000256" key="6">
    <source>
        <dbReference type="ARBA" id="ARBA00023136"/>
    </source>
</evidence>
<dbReference type="GO" id="GO:0005524">
    <property type="term" value="F:ATP binding"/>
    <property type="evidence" value="ECO:0007669"/>
    <property type="project" value="InterPro"/>
</dbReference>
<dbReference type="GO" id="GO:0016887">
    <property type="term" value="F:ATP hydrolysis activity"/>
    <property type="evidence" value="ECO:0007669"/>
    <property type="project" value="InterPro"/>
</dbReference>
<reference evidence="8 9" key="2">
    <citation type="submission" date="2018-11" db="EMBL/GenBank/DDBJ databases">
        <authorList>
            <consortium name="Pathogen Informatics"/>
        </authorList>
    </citation>
    <scope>NUCLEOTIDE SEQUENCE [LARGE SCALE GENOMIC DNA]</scope>
</reference>
<organism evidence="10">
    <name type="scientific">Anisakis simplex</name>
    <name type="common">Herring worm</name>
    <dbReference type="NCBI Taxonomy" id="6269"/>
    <lineage>
        <taxon>Eukaryota</taxon>
        <taxon>Metazoa</taxon>
        <taxon>Ecdysozoa</taxon>
        <taxon>Nematoda</taxon>
        <taxon>Chromadorea</taxon>
        <taxon>Rhabditida</taxon>
        <taxon>Spirurina</taxon>
        <taxon>Ascaridomorpha</taxon>
        <taxon>Ascaridoidea</taxon>
        <taxon>Anisakidae</taxon>
        <taxon>Anisakis</taxon>
        <taxon>Anisakis simplex complex</taxon>
    </lineage>
</organism>
<dbReference type="PANTHER" id="PTHR48041:SF139">
    <property type="entry name" value="PROTEIN SCARLET"/>
    <property type="match status" value="1"/>
</dbReference>
<keyword evidence="5" id="KW-1133">Transmembrane helix</keyword>
<evidence type="ECO:0000313" key="10">
    <source>
        <dbReference type="WBParaSite" id="ASIM_0001278401-mRNA-1"/>
    </source>
</evidence>
<keyword evidence="4" id="KW-0812">Transmembrane</keyword>
<proteinExistence type="inferred from homology"/>
<evidence type="ECO:0000256" key="1">
    <source>
        <dbReference type="ARBA" id="ARBA00004141"/>
    </source>
</evidence>
<comment type="similarity">
    <text evidence="2">Belongs to the ABC transporter superfamily. ABCG family. Eye pigment precursor importer (TC 3.A.1.204) subfamily.</text>
</comment>
<keyword evidence="3" id="KW-0813">Transport</keyword>
<evidence type="ECO:0000256" key="2">
    <source>
        <dbReference type="ARBA" id="ARBA00005814"/>
    </source>
</evidence>
<dbReference type="WBParaSite" id="ASIM_0001278401-mRNA-1">
    <property type="protein sequence ID" value="ASIM_0001278401-mRNA-1"/>
    <property type="gene ID" value="ASIM_0001278401"/>
</dbReference>
<dbReference type="InterPro" id="IPR003439">
    <property type="entry name" value="ABC_transporter-like_ATP-bd"/>
</dbReference>
<dbReference type="Gene3D" id="3.40.50.300">
    <property type="entry name" value="P-loop containing nucleotide triphosphate hydrolases"/>
    <property type="match status" value="1"/>
</dbReference>
<dbReference type="AlphaFoldDB" id="A0A0M3JWU7"/>
<comment type="subcellular location">
    <subcellularLocation>
        <location evidence="1">Membrane</location>
        <topology evidence="1">Multi-pass membrane protein</topology>
    </subcellularLocation>
</comment>
<evidence type="ECO:0000259" key="7">
    <source>
        <dbReference type="Pfam" id="PF00005"/>
    </source>
</evidence>
<dbReference type="GO" id="GO:0042626">
    <property type="term" value="F:ATPase-coupled transmembrane transporter activity"/>
    <property type="evidence" value="ECO:0007669"/>
    <property type="project" value="TreeGrafter"/>
</dbReference>
<dbReference type="SUPFAM" id="SSF52540">
    <property type="entry name" value="P-loop containing nucleoside triphosphate hydrolases"/>
    <property type="match status" value="1"/>
</dbReference>
<evidence type="ECO:0000256" key="4">
    <source>
        <dbReference type="ARBA" id="ARBA00022692"/>
    </source>
</evidence>
<dbReference type="InterPro" id="IPR027417">
    <property type="entry name" value="P-loop_NTPase"/>
</dbReference>
<feature type="domain" description="ABC transporter" evidence="7">
    <location>
        <begin position="67"/>
        <end position="156"/>
    </location>
</feature>
<protein>
    <submittedName>
        <fullName evidence="10">ABC transporter domain-containing protein</fullName>
    </submittedName>
</protein>
<dbReference type="Proteomes" id="UP000267096">
    <property type="component" value="Unassembled WGS sequence"/>
</dbReference>
<reference evidence="10" key="1">
    <citation type="submission" date="2017-02" db="UniProtKB">
        <authorList>
            <consortium name="WormBaseParasite"/>
        </authorList>
    </citation>
    <scope>IDENTIFICATION</scope>
</reference>
<dbReference type="EMBL" id="UYRR01031159">
    <property type="protein sequence ID" value="VDK46947.1"/>
    <property type="molecule type" value="Genomic_DNA"/>
</dbReference>
<dbReference type="Pfam" id="PF00005">
    <property type="entry name" value="ABC_tran"/>
    <property type="match status" value="1"/>
</dbReference>
<name>A0A0M3JWU7_ANISI</name>
<keyword evidence="9" id="KW-1185">Reference proteome</keyword>
<dbReference type="GO" id="GO:0005886">
    <property type="term" value="C:plasma membrane"/>
    <property type="evidence" value="ECO:0007669"/>
    <property type="project" value="TreeGrafter"/>
</dbReference>
<dbReference type="OrthoDB" id="66620at2759"/>
<gene>
    <name evidence="8" type="ORF">ASIM_LOCUS12250</name>
</gene>
<dbReference type="InterPro" id="IPR050352">
    <property type="entry name" value="ABCG_transporters"/>
</dbReference>
<keyword evidence="6" id="KW-0472">Membrane</keyword>
<accession>A0A0M3JWU7</accession>
<sequence length="158" mass="17968">MSLAETVNLLDNTSVVLDLEESAMKPVIGDSVDSDLVGRSLEQNIPYWDDERVFQRAVRFLLLFLMNGSGKTTLLNVLTKRNLNGLHVDGVVSINGQQLDASEMRRICAYVQQDDLFVGSMTVKEHLTFYAALRMGNLHSYEERKKRVEETMRDVRTD</sequence>
<evidence type="ECO:0000256" key="5">
    <source>
        <dbReference type="ARBA" id="ARBA00022989"/>
    </source>
</evidence>
<evidence type="ECO:0000256" key="3">
    <source>
        <dbReference type="ARBA" id="ARBA00022448"/>
    </source>
</evidence>
<evidence type="ECO:0000313" key="8">
    <source>
        <dbReference type="EMBL" id="VDK46947.1"/>
    </source>
</evidence>
<dbReference type="PANTHER" id="PTHR48041">
    <property type="entry name" value="ABC TRANSPORTER G FAMILY MEMBER 28"/>
    <property type="match status" value="1"/>
</dbReference>